<sequence>MIHKVLTVVGTRPNIIKITQFEKVINSYPDIEHRLLHTGQHFSHNMSDVFFTELSLKEPDFLLSLDKTTVVSQLSQMMQGIEQIIASYQPDLLVVVGDVNSTLAAALTANKMGIRLAHIESGLRSFDRSMPEEINRIITDNLTDIFFVTEQSGIDNLLKEGKAKEQICFVGNTMIDTLVAYDSLIKASPILSKLQLQPQSYALMTMHRPGNVDTKEGLLQILDIISELRRFSKIVFPLHPRTRNKLKESGLYQQIEEDVNVLLMEPVGYLDFQNLILHASYVITDSGGIQEETTFRKIPCITLRPNTERPSTIEIGSNTLLGFDKRGIIETVEKIYNGTYKNCQIPSLWDGKATERIFEVISQLD</sequence>
<evidence type="ECO:0000259" key="2">
    <source>
        <dbReference type="Pfam" id="PF02350"/>
    </source>
</evidence>
<evidence type="ECO:0000256" key="1">
    <source>
        <dbReference type="RuleBase" id="RU003513"/>
    </source>
</evidence>
<organism evidence="3 4">
    <name type="scientific">Rhodocytophaga rosea</name>
    <dbReference type="NCBI Taxonomy" id="2704465"/>
    <lineage>
        <taxon>Bacteria</taxon>
        <taxon>Pseudomonadati</taxon>
        <taxon>Bacteroidota</taxon>
        <taxon>Cytophagia</taxon>
        <taxon>Cytophagales</taxon>
        <taxon>Rhodocytophagaceae</taxon>
        <taxon>Rhodocytophaga</taxon>
    </lineage>
</organism>
<dbReference type="Gene3D" id="3.40.50.2000">
    <property type="entry name" value="Glycogen Phosphorylase B"/>
    <property type="match status" value="2"/>
</dbReference>
<reference evidence="3 4" key="1">
    <citation type="submission" date="2020-01" db="EMBL/GenBank/DDBJ databases">
        <authorList>
            <person name="Kim M.K."/>
        </authorList>
    </citation>
    <scope>NUCLEOTIDE SEQUENCE [LARGE SCALE GENOMIC DNA]</scope>
    <source>
        <strain evidence="3 4">172606-1</strain>
    </source>
</reference>
<dbReference type="CDD" id="cd03786">
    <property type="entry name" value="GTB_UDP-GlcNAc_2-Epimerase"/>
    <property type="match status" value="1"/>
</dbReference>
<dbReference type="AlphaFoldDB" id="A0A6C0GNP1"/>
<dbReference type="Proteomes" id="UP000480178">
    <property type="component" value="Chromosome"/>
</dbReference>
<dbReference type="RefSeq" id="WP_162445229.1">
    <property type="nucleotide sequence ID" value="NZ_CP048222.1"/>
</dbReference>
<comment type="similarity">
    <text evidence="1">Belongs to the UDP-N-acetylglucosamine 2-epimerase family.</text>
</comment>
<dbReference type="PANTHER" id="PTHR43174">
    <property type="entry name" value="UDP-N-ACETYLGLUCOSAMINE 2-EPIMERASE"/>
    <property type="match status" value="1"/>
</dbReference>
<proteinExistence type="inferred from homology"/>
<dbReference type="InterPro" id="IPR003331">
    <property type="entry name" value="UDP_GlcNAc_Epimerase_2_dom"/>
</dbReference>
<dbReference type="NCBIfam" id="TIGR00236">
    <property type="entry name" value="wecB"/>
    <property type="match status" value="1"/>
</dbReference>
<dbReference type="EC" id="5.1.3.14" evidence="3"/>
<accession>A0A6C0GNP1</accession>
<dbReference type="GO" id="GO:0008761">
    <property type="term" value="F:UDP-N-acetylglucosamine 2-epimerase activity"/>
    <property type="evidence" value="ECO:0007669"/>
    <property type="project" value="UniProtKB-EC"/>
</dbReference>
<dbReference type="Pfam" id="PF02350">
    <property type="entry name" value="Epimerase_2"/>
    <property type="match status" value="1"/>
</dbReference>
<dbReference type="InterPro" id="IPR029767">
    <property type="entry name" value="WecB-like"/>
</dbReference>
<protein>
    <submittedName>
        <fullName evidence="3">UDP-N-acetylglucosamine 2-epimerase (Non-hydrolyzing)</fullName>
        <ecNumber evidence="3">5.1.3.14</ecNumber>
    </submittedName>
</protein>
<dbReference type="EMBL" id="CP048222">
    <property type="protein sequence ID" value="QHT69240.1"/>
    <property type="molecule type" value="Genomic_DNA"/>
</dbReference>
<keyword evidence="1 3" id="KW-0413">Isomerase</keyword>
<name>A0A6C0GNP1_9BACT</name>
<evidence type="ECO:0000313" key="3">
    <source>
        <dbReference type="EMBL" id="QHT69240.1"/>
    </source>
</evidence>
<dbReference type="KEGG" id="rhoz:GXP67_22680"/>
<gene>
    <name evidence="3" type="primary">wecB</name>
    <name evidence="3" type="ORF">GXP67_22680</name>
</gene>
<feature type="domain" description="UDP-N-acetylglucosamine 2-epimerase" evidence="2">
    <location>
        <begin position="25"/>
        <end position="361"/>
    </location>
</feature>
<dbReference type="PANTHER" id="PTHR43174:SF1">
    <property type="entry name" value="UDP-N-ACETYLGLUCOSAMINE 2-EPIMERASE"/>
    <property type="match status" value="1"/>
</dbReference>
<evidence type="ECO:0000313" key="4">
    <source>
        <dbReference type="Proteomes" id="UP000480178"/>
    </source>
</evidence>
<dbReference type="SUPFAM" id="SSF53756">
    <property type="entry name" value="UDP-Glycosyltransferase/glycogen phosphorylase"/>
    <property type="match status" value="1"/>
</dbReference>
<keyword evidence="4" id="KW-1185">Reference proteome</keyword>